<gene>
    <name evidence="1" type="ORF">J2S48_001215</name>
</gene>
<dbReference type="Proteomes" id="UP001183585">
    <property type="component" value="Unassembled WGS sequence"/>
</dbReference>
<protein>
    <submittedName>
        <fullName evidence="1">Uncharacterized protein</fullName>
    </submittedName>
</protein>
<name>A0ABU2CK46_9MICO</name>
<evidence type="ECO:0000313" key="1">
    <source>
        <dbReference type="EMBL" id="MDR7381700.1"/>
    </source>
</evidence>
<comment type="caution">
    <text evidence="1">The sequence shown here is derived from an EMBL/GenBank/DDBJ whole genome shotgun (WGS) entry which is preliminary data.</text>
</comment>
<reference evidence="1 2" key="1">
    <citation type="submission" date="2023-07" db="EMBL/GenBank/DDBJ databases">
        <title>Sequencing the genomes of 1000 actinobacteria strains.</title>
        <authorList>
            <person name="Klenk H.-P."/>
        </authorList>
    </citation>
    <scope>NUCLEOTIDE SEQUENCE [LARGE SCALE GENOMIC DNA]</scope>
    <source>
        <strain evidence="1 2">DSM 45554</strain>
    </source>
</reference>
<organism evidence="1 2">
    <name type="scientific">Promicromonospora iranensis</name>
    <dbReference type="NCBI Taxonomy" id="1105144"/>
    <lineage>
        <taxon>Bacteria</taxon>
        <taxon>Bacillati</taxon>
        <taxon>Actinomycetota</taxon>
        <taxon>Actinomycetes</taxon>
        <taxon>Micrococcales</taxon>
        <taxon>Promicromonosporaceae</taxon>
        <taxon>Promicromonospora</taxon>
    </lineage>
</organism>
<sequence>MPNFCVNKNAQPATRDHEIHNVDSQCRYLPAPANRTNLGSFASCSGAVAAAKQYYGDVNGCAHCATACHTS</sequence>
<keyword evidence="2" id="KW-1185">Reference proteome</keyword>
<accession>A0ABU2CK46</accession>
<dbReference type="EMBL" id="JAVDYE010000001">
    <property type="protein sequence ID" value="MDR7381700.1"/>
    <property type="molecule type" value="Genomic_DNA"/>
</dbReference>
<proteinExistence type="predicted"/>
<evidence type="ECO:0000313" key="2">
    <source>
        <dbReference type="Proteomes" id="UP001183585"/>
    </source>
</evidence>